<dbReference type="RefSeq" id="WP_003930246.1">
    <property type="nucleotide sequence ID" value="NZ_JH814689.1"/>
</dbReference>
<dbReference type="EMBL" id="ALQA01000049">
    <property type="protein sequence ID" value="EJZ06973.1"/>
    <property type="molecule type" value="Genomic_DNA"/>
</dbReference>
<reference evidence="1 2" key="1">
    <citation type="journal article" date="2012" name="J. Bacteriol.">
        <title>Complete Genome Sequence of Mycobacterium vaccae Type Strain ATCC 25954.</title>
        <authorList>
            <person name="Ho Y.S."/>
            <person name="Adroub S.A."/>
            <person name="Abadi M."/>
            <person name="Al Alwan B."/>
            <person name="Alkhateeb R."/>
            <person name="Gao G."/>
            <person name="Ragab A."/>
            <person name="Ali S."/>
            <person name="van Soolingen D."/>
            <person name="Bitter W."/>
            <person name="Pain A."/>
            <person name="Abdallah A.M."/>
        </authorList>
    </citation>
    <scope>NUCLEOTIDE SEQUENCE [LARGE SCALE GENOMIC DNA]</scope>
    <source>
        <strain evidence="1 2">ATCC 25954</strain>
    </source>
</reference>
<organism evidence="1 2">
    <name type="scientific">Mycolicibacterium vaccae ATCC 25954</name>
    <dbReference type="NCBI Taxonomy" id="1194972"/>
    <lineage>
        <taxon>Bacteria</taxon>
        <taxon>Bacillati</taxon>
        <taxon>Actinomycetota</taxon>
        <taxon>Actinomycetes</taxon>
        <taxon>Mycobacteriales</taxon>
        <taxon>Mycobacteriaceae</taxon>
        <taxon>Mycolicibacterium</taxon>
    </lineage>
</organism>
<evidence type="ECO:0000313" key="2">
    <source>
        <dbReference type="Proteomes" id="UP000006072"/>
    </source>
</evidence>
<keyword evidence="2" id="KW-1185">Reference proteome</keyword>
<evidence type="ECO:0000313" key="1">
    <source>
        <dbReference type="EMBL" id="EJZ06973.1"/>
    </source>
</evidence>
<evidence type="ECO:0008006" key="3">
    <source>
        <dbReference type="Google" id="ProtNLM"/>
    </source>
</evidence>
<sequence>MEVAPITKADIPEVADFLHSEIGPEVSAADWRRAMTTTWDFVQPNYGYLLRENRRLVGAHLALYSERTIDGRCHRICNLGTWCVAEEHRAAGLRLLRTLLRQKGYTFTDLTPNRKIVALNARLGFAHLDTTRSMAPNIPWPVWSRRVRVVDTPKGIEDLLHGRDQTIYRDHAQAAAAHHVVLVAGERSCYVMFRLDYGRIKRRPTFASILHVGDPDTFEDCAPHFYRYLLLRRGIPATLGEIRVVGHRLPRSVMVAGPAKMYLSDDLEPAKIDDLYSELTCFEFQGRFPHHDAPKPGPSHVPEHPIGT</sequence>
<accession>K0UWL4</accession>
<dbReference type="Proteomes" id="UP000006072">
    <property type="component" value="Unassembled WGS sequence"/>
</dbReference>
<name>K0UWL4_MYCVA</name>
<dbReference type="PATRIC" id="fig|1194972.3.peg.4011"/>
<dbReference type="SUPFAM" id="SSF55729">
    <property type="entry name" value="Acyl-CoA N-acyltransferases (Nat)"/>
    <property type="match status" value="1"/>
</dbReference>
<dbReference type="InterPro" id="IPR016181">
    <property type="entry name" value="Acyl_CoA_acyltransferase"/>
</dbReference>
<comment type="caution">
    <text evidence="1">The sequence shown here is derived from an EMBL/GenBank/DDBJ whole genome shotgun (WGS) entry which is preliminary data.</text>
</comment>
<dbReference type="Gene3D" id="3.40.630.30">
    <property type="match status" value="1"/>
</dbReference>
<dbReference type="eggNOG" id="ENOG5032SXW">
    <property type="taxonomic scope" value="Bacteria"/>
</dbReference>
<dbReference type="HOGENOM" id="CLU_978858_0_0_11"/>
<dbReference type="AlphaFoldDB" id="K0UWL4"/>
<gene>
    <name evidence="1" type="ORF">MVAC_20133</name>
</gene>
<protein>
    <recommendedName>
        <fullName evidence="3">N-acetyltransferase domain-containing protein</fullName>
    </recommendedName>
</protein>
<proteinExistence type="predicted"/>